<keyword evidence="2" id="KW-1185">Reference proteome</keyword>
<dbReference type="Proteomes" id="UP000276133">
    <property type="component" value="Unassembled WGS sequence"/>
</dbReference>
<reference evidence="1 2" key="1">
    <citation type="journal article" date="2018" name="Sci. Rep.">
        <title>Genomic signatures of local adaptation to the degree of environmental predictability in rotifers.</title>
        <authorList>
            <person name="Franch-Gras L."/>
            <person name="Hahn C."/>
            <person name="Garcia-Roger E.M."/>
            <person name="Carmona M.J."/>
            <person name="Serra M."/>
            <person name="Gomez A."/>
        </authorList>
    </citation>
    <scope>NUCLEOTIDE SEQUENCE [LARGE SCALE GENOMIC DNA]</scope>
    <source>
        <strain evidence="1">HYR1</strain>
    </source>
</reference>
<dbReference type="EMBL" id="REGN01011577">
    <property type="protein sequence ID" value="RMZ97171.1"/>
    <property type="molecule type" value="Genomic_DNA"/>
</dbReference>
<organism evidence="1 2">
    <name type="scientific">Brachionus plicatilis</name>
    <name type="common">Marine rotifer</name>
    <name type="synonym">Brachionus muelleri</name>
    <dbReference type="NCBI Taxonomy" id="10195"/>
    <lineage>
        <taxon>Eukaryota</taxon>
        <taxon>Metazoa</taxon>
        <taxon>Spiralia</taxon>
        <taxon>Gnathifera</taxon>
        <taxon>Rotifera</taxon>
        <taxon>Eurotatoria</taxon>
        <taxon>Monogononta</taxon>
        <taxon>Pseudotrocha</taxon>
        <taxon>Ploima</taxon>
        <taxon>Brachionidae</taxon>
        <taxon>Brachionus</taxon>
    </lineage>
</organism>
<gene>
    <name evidence="1" type="ORF">BpHYR1_007058</name>
</gene>
<protein>
    <submittedName>
        <fullName evidence="1">Uncharacterized protein</fullName>
    </submittedName>
</protein>
<proteinExistence type="predicted"/>
<dbReference type="AlphaFoldDB" id="A0A3M7PDJ4"/>
<sequence length="62" mass="7528">MFKMLVQQSMLHFVAIDPDLDELHLQHDHNTHFFHKNTNHSELNKIRKKHIRNEKSNLNLSR</sequence>
<comment type="caution">
    <text evidence="1">The sequence shown here is derived from an EMBL/GenBank/DDBJ whole genome shotgun (WGS) entry which is preliminary data.</text>
</comment>
<evidence type="ECO:0000313" key="1">
    <source>
        <dbReference type="EMBL" id="RMZ97171.1"/>
    </source>
</evidence>
<name>A0A3M7PDJ4_BRAPC</name>
<evidence type="ECO:0000313" key="2">
    <source>
        <dbReference type="Proteomes" id="UP000276133"/>
    </source>
</evidence>
<accession>A0A3M7PDJ4</accession>